<dbReference type="InterPro" id="IPR004245">
    <property type="entry name" value="DUF229"/>
</dbReference>
<feature type="transmembrane region" description="Helical" evidence="2">
    <location>
        <begin position="25"/>
        <end position="45"/>
    </location>
</feature>
<dbReference type="PANTHER" id="PTHR10974">
    <property type="entry name" value="FI08016P-RELATED"/>
    <property type="match status" value="1"/>
</dbReference>
<evidence type="ECO:0000313" key="4">
    <source>
        <dbReference type="Proteomes" id="UP001497382"/>
    </source>
</evidence>
<proteinExistence type="predicted"/>
<keyword evidence="2" id="KW-0472">Membrane</keyword>
<dbReference type="Pfam" id="PF02995">
    <property type="entry name" value="DUF229"/>
    <property type="match status" value="1"/>
</dbReference>
<dbReference type="Proteomes" id="UP001497382">
    <property type="component" value="Unassembled WGS sequence"/>
</dbReference>
<evidence type="ECO:0000256" key="1">
    <source>
        <dbReference type="SAM" id="MobiDB-lite"/>
    </source>
</evidence>
<dbReference type="Gene3D" id="3.40.720.10">
    <property type="entry name" value="Alkaline Phosphatase, subunit A"/>
    <property type="match status" value="1"/>
</dbReference>
<keyword evidence="2" id="KW-0812">Transmembrane</keyword>
<feature type="compositionally biased region" description="Basic and acidic residues" evidence="1">
    <location>
        <begin position="292"/>
        <end position="308"/>
    </location>
</feature>
<dbReference type="FunFam" id="3.40.720.10:FF:000017">
    <property type="entry name" value="Predicted protein"/>
    <property type="match status" value="1"/>
</dbReference>
<comment type="caution">
    <text evidence="3">The sequence shown here is derived from an EMBL/GenBank/DDBJ whole genome shotgun (WGS) entry which is preliminary data.</text>
</comment>
<feature type="compositionally biased region" description="Polar residues" evidence="1">
    <location>
        <begin position="258"/>
        <end position="276"/>
    </location>
</feature>
<evidence type="ECO:0000256" key="2">
    <source>
        <dbReference type="SAM" id="Phobius"/>
    </source>
</evidence>
<feature type="compositionally biased region" description="Basic and acidic residues" evidence="1">
    <location>
        <begin position="248"/>
        <end position="257"/>
    </location>
</feature>
<name>A0AAV1YT64_9ARAC</name>
<feature type="region of interest" description="Disordered" evidence="1">
    <location>
        <begin position="139"/>
        <end position="363"/>
    </location>
</feature>
<dbReference type="AlphaFoldDB" id="A0AAV1YT64"/>
<dbReference type="EMBL" id="CAXIEN010000001">
    <property type="protein sequence ID" value="CAL1261018.1"/>
    <property type="molecule type" value="Genomic_DNA"/>
</dbReference>
<keyword evidence="4" id="KW-1185">Reference proteome</keyword>
<organism evidence="3 4">
    <name type="scientific">Larinioides sclopetarius</name>
    <dbReference type="NCBI Taxonomy" id="280406"/>
    <lineage>
        <taxon>Eukaryota</taxon>
        <taxon>Metazoa</taxon>
        <taxon>Ecdysozoa</taxon>
        <taxon>Arthropoda</taxon>
        <taxon>Chelicerata</taxon>
        <taxon>Arachnida</taxon>
        <taxon>Araneae</taxon>
        <taxon>Araneomorphae</taxon>
        <taxon>Entelegynae</taxon>
        <taxon>Araneoidea</taxon>
        <taxon>Araneidae</taxon>
        <taxon>Larinioides</taxon>
    </lineage>
</organism>
<accession>A0AAV1YT64</accession>
<feature type="compositionally biased region" description="Polar residues" evidence="1">
    <location>
        <begin position="206"/>
        <end position="247"/>
    </location>
</feature>
<dbReference type="InterPro" id="IPR017850">
    <property type="entry name" value="Alkaline_phosphatase_core_sf"/>
</dbReference>
<feature type="compositionally biased region" description="Basic and acidic residues" evidence="1">
    <location>
        <begin position="189"/>
        <end position="205"/>
    </location>
</feature>
<gene>
    <name evidence="3" type="ORF">LARSCL_LOCUS162</name>
</gene>
<feature type="compositionally biased region" description="Polar residues" evidence="1">
    <location>
        <begin position="155"/>
        <end position="173"/>
    </location>
</feature>
<dbReference type="CDD" id="cd16021">
    <property type="entry name" value="ALP_like"/>
    <property type="match status" value="1"/>
</dbReference>
<dbReference type="PANTHER" id="PTHR10974:SF1">
    <property type="entry name" value="FI08016P-RELATED"/>
    <property type="match status" value="1"/>
</dbReference>
<dbReference type="GO" id="GO:0005615">
    <property type="term" value="C:extracellular space"/>
    <property type="evidence" value="ECO:0007669"/>
    <property type="project" value="TreeGrafter"/>
</dbReference>
<evidence type="ECO:0000313" key="3">
    <source>
        <dbReference type="EMBL" id="CAL1261018.1"/>
    </source>
</evidence>
<sequence length="966" mass="109195">MMGISYPLHRIICPLKSDKTTPQSFSYLYIILIICTIILICFYSLPLNVSSSTMKPLNNELMPTLENEEAISILRELFGDFPLAESSVEGTRTSLPVTSNSPKTEVKTTIVTPQTTKNLSTTAAKPITEIKATIISSQEAENFSENMSKSKTEVKTSSFSQEEIENLSSSTATVEDEDLNTISNNPTVESHETSKEKTKTIKDNSKNQYSDTTEESQNTSPINSEEESTYTFATRTVSNPGATNNPNRSKDKSKTDVETSSFSQGETENLSASTATVEDEDLKTVSKNPSVESHETSKEKTKTIKDNSKNQYSDTTEESQNTSPSNSEEESTSTFAAGIVSNPVATNNPKGKKETPTKTDLKSKSINTTTNFLPEEEFLVFSDHCKIPNINPYHPSILKYISESPPLECKAKEPITKTEGNTLFIDEEAIRRRHLNISEITCLYHEIGRSKAGLSDNGIGFGFNHTFTDKVEINVEFIRVLCSFQNGTTFYQGFHSFIHDKPKVEKRCNQHNSSGYSVLIVGIDAMSRLNMHRQLKKTSRYLLKDMEAVEMYGFNKVGDNTFPNLMPILTGYDERELKHVCWNASRKNPLDKCNYAWKQFAKEGYRTFYAEDSPFMSTFNYVKSGFQYQPTDYYIRHFMLVMEQTLGTKRKLNTYACVGNISETEVVLRWTEQFASHFKDRKYFSFSWINGMTHDFLNKGSSVDHLYEKFFRNLHTSGAFNKTIVIAMGDHGMRWGFIRETYVGRLEERLPMLLIALPPEFKRNYPTEAKALQLNSRRLVTPFDIHATLMNILHMDKNFTYVNPDNVDPQLAANYTARANTLFQPVSEDRSCDDASIDEHWCTCESSIPVDTDDKIVLRAADFLVDYINSLLEPVYNKCAELELKSVTDARVWTAPEEHQGHTLNDTILTIIVKVIPSGAIFEGTVRNSAPEMDQELLGTVSRLNLYGNQSACIDDAVLRKYCYCS</sequence>
<protein>
    <submittedName>
        <fullName evidence="3">Uncharacterized protein</fullName>
    </submittedName>
</protein>
<dbReference type="SUPFAM" id="SSF53649">
    <property type="entry name" value="Alkaline phosphatase-like"/>
    <property type="match status" value="1"/>
</dbReference>
<feature type="compositionally biased region" description="Basic and acidic residues" evidence="1">
    <location>
        <begin position="351"/>
        <end position="363"/>
    </location>
</feature>
<keyword evidence="2" id="KW-1133">Transmembrane helix</keyword>
<reference evidence="3 4" key="1">
    <citation type="submission" date="2024-04" db="EMBL/GenBank/DDBJ databases">
        <authorList>
            <person name="Rising A."/>
            <person name="Reimegard J."/>
            <person name="Sonavane S."/>
            <person name="Akerstrom W."/>
            <person name="Nylinder S."/>
            <person name="Hedman E."/>
            <person name="Kallberg Y."/>
        </authorList>
    </citation>
    <scope>NUCLEOTIDE SEQUENCE [LARGE SCALE GENOMIC DNA]</scope>
</reference>